<reference evidence="3" key="1">
    <citation type="journal article" date="2014" name="Front. Microbiol.">
        <title>High frequency of phylogenetically diverse reductive dehalogenase-homologous genes in deep subseafloor sedimentary metagenomes.</title>
        <authorList>
            <person name="Kawai M."/>
            <person name="Futagami T."/>
            <person name="Toyoda A."/>
            <person name="Takaki Y."/>
            <person name="Nishi S."/>
            <person name="Hori S."/>
            <person name="Arai W."/>
            <person name="Tsubouchi T."/>
            <person name="Morono Y."/>
            <person name="Uchiyama I."/>
            <person name="Ito T."/>
            <person name="Fujiyama A."/>
            <person name="Inagaki F."/>
            <person name="Takami H."/>
        </authorList>
    </citation>
    <scope>NUCLEOTIDE SEQUENCE</scope>
    <source>
        <strain evidence="3">Expedition CK06-06</strain>
    </source>
</reference>
<dbReference type="PROSITE" id="PS00379">
    <property type="entry name" value="CDP_ALCOHOL_P_TRANSF"/>
    <property type="match status" value="1"/>
</dbReference>
<dbReference type="GO" id="GO:0016020">
    <property type="term" value="C:membrane"/>
    <property type="evidence" value="ECO:0007669"/>
    <property type="project" value="InterPro"/>
</dbReference>
<dbReference type="EMBL" id="BARS01037998">
    <property type="protein sequence ID" value="GAG17627.1"/>
    <property type="molecule type" value="Genomic_DNA"/>
</dbReference>
<evidence type="ECO:0000256" key="2">
    <source>
        <dbReference type="SAM" id="Phobius"/>
    </source>
</evidence>
<keyword evidence="1" id="KW-0808">Transferase</keyword>
<feature type="transmembrane region" description="Helical" evidence="2">
    <location>
        <begin position="69"/>
        <end position="93"/>
    </location>
</feature>
<dbReference type="InterPro" id="IPR000462">
    <property type="entry name" value="CDP-OH_P_trans"/>
</dbReference>
<evidence type="ECO:0000313" key="3">
    <source>
        <dbReference type="EMBL" id="GAG17627.1"/>
    </source>
</evidence>
<keyword evidence="2" id="KW-0472">Membrane</keyword>
<feature type="transmembrane region" description="Helical" evidence="2">
    <location>
        <begin position="131"/>
        <end position="150"/>
    </location>
</feature>
<evidence type="ECO:0008006" key="4">
    <source>
        <dbReference type="Google" id="ProtNLM"/>
    </source>
</evidence>
<accession>X0W2Q9</accession>
<sequence>TLIRIALVFVTVGLFQISSFYLQAFAIFMVIFVIYLDSLDGYIARKFKVASEFGALFDIAGDRIVESIFWIYFAYTGMISFWIPMIVITRGFLSDNVRALAFRSGKTPFGKKTMMKSKFTRFLVSSRFSRGFYGITKAILFTYLGALIFLNTGIEKFKWSINSDIISTLHLFSDILVYTTLFMCIVRGLPVLWDGKEILFDKIYPRTINMIDEKSSNI</sequence>
<dbReference type="Pfam" id="PF01066">
    <property type="entry name" value="CDP-OH_P_transf"/>
    <property type="match status" value="1"/>
</dbReference>
<dbReference type="InterPro" id="IPR048254">
    <property type="entry name" value="CDP_ALCOHOL_P_TRANSF_CS"/>
</dbReference>
<comment type="caution">
    <text evidence="3">The sequence shown here is derived from an EMBL/GenBank/DDBJ whole genome shotgun (WGS) entry which is preliminary data.</text>
</comment>
<organism evidence="3">
    <name type="scientific">marine sediment metagenome</name>
    <dbReference type="NCBI Taxonomy" id="412755"/>
    <lineage>
        <taxon>unclassified sequences</taxon>
        <taxon>metagenomes</taxon>
        <taxon>ecological metagenomes</taxon>
    </lineage>
</organism>
<dbReference type="GO" id="GO:0008654">
    <property type="term" value="P:phospholipid biosynthetic process"/>
    <property type="evidence" value="ECO:0007669"/>
    <property type="project" value="InterPro"/>
</dbReference>
<protein>
    <recommendedName>
        <fullName evidence="4">CDP-alcohol phosphatidyltransferase family protein</fullName>
    </recommendedName>
</protein>
<keyword evidence="2" id="KW-1133">Transmembrane helix</keyword>
<dbReference type="GO" id="GO:0016780">
    <property type="term" value="F:phosphotransferase activity, for other substituted phosphate groups"/>
    <property type="evidence" value="ECO:0007669"/>
    <property type="project" value="InterPro"/>
</dbReference>
<feature type="transmembrane region" description="Helical" evidence="2">
    <location>
        <begin position="7"/>
        <end position="36"/>
    </location>
</feature>
<gene>
    <name evidence="3" type="ORF">S01H1_58189</name>
</gene>
<name>X0W2Q9_9ZZZZ</name>
<feature type="transmembrane region" description="Helical" evidence="2">
    <location>
        <begin position="170"/>
        <end position="193"/>
    </location>
</feature>
<dbReference type="Gene3D" id="1.20.120.1760">
    <property type="match status" value="1"/>
</dbReference>
<evidence type="ECO:0000256" key="1">
    <source>
        <dbReference type="ARBA" id="ARBA00022679"/>
    </source>
</evidence>
<keyword evidence="2" id="KW-0812">Transmembrane</keyword>
<dbReference type="AlphaFoldDB" id="X0W2Q9"/>
<proteinExistence type="predicted"/>
<feature type="non-terminal residue" evidence="3">
    <location>
        <position position="1"/>
    </location>
</feature>
<dbReference type="InterPro" id="IPR043130">
    <property type="entry name" value="CDP-OH_PTrfase_TM_dom"/>
</dbReference>